<protein>
    <submittedName>
        <fullName evidence="3">LLM class F420-dependent oxidoreductase</fullName>
    </submittedName>
</protein>
<dbReference type="Pfam" id="PF00296">
    <property type="entry name" value="Bac_luciferase"/>
    <property type="match status" value="1"/>
</dbReference>
<dbReference type="RefSeq" id="WP_353866028.1">
    <property type="nucleotide sequence ID" value="NZ_CP088295.1"/>
</dbReference>
<evidence type="ECO:0000313" key="4">
    <source>
        <dbReference type="Proteomes" id="UP001058860"/>
    </source>
</evidence>
<proteinExistence type="predicted"/>
<dbReference type="InterPro" id="IPR036661">
    <property type="entry name" value="Luciferase-like_sf"/>
</dbReference>
<evidence type="ECO:0000256" key="1">
    <source>
        <dbReference type="ARBA" id="ARBA00023002"/>
    </source>
</evidence>
<name>A0ABY5PLP8_9ACTN</name>
<keyword evidence="4" id="KW-1185">Reference proteome</keyword>
<dbReference type="SUPFAM" id="SSF51679">
    <property type="entry name" value="Bacterial luciferase-like"/>
    <property type="match status" value="1"/>
</dbReference>
<organism evidence="3 4">
    <name type="scientific">Svornostia abyssi</name>
    <dbReference type="NCBI Taxonomy" id="2898438"/>
    <lineage>
        <taxon>Bacteria</taxon>
        <taxon>Bacillati</taxon>
        <taxon>Actinomycetota</taxon>
        <taxon>Thermoleophilia</taxon>
        <taxon>Solirubrobacterales</taxon>
        <taxon>Baekduiaceae</taxon>
        <taxon>Svornostia</taxon>
    </lineage>
</organism>
<keyword evidence="1" id="KW-0560">Oxidoreductase</keyword>
<sequence length="344" mass="37006">MKIGIGVGYWGLGVGRDEQLALAKAAEEHGFDSVWVAEAYGSDAPTVLATIAAMTERIRLGSAIMQIPARSAAMTAMTAATLDQLSDGRFTLGLGASGPQVSEGWHGVRFGKQLARTRDYVEVVRMALARERVQYEGETLTLPLPDGPGKALKLTIAPAQERLPIVLAAMGPKNVALAGEIADGWLPTFFSPEHVAILREPLDEGARRAGRDPGEVAIMPQVGVCIDDDIDAARDMMRWILALYIGGMGSRTKNFYVDLVDRYGYGEEAREVQELYLAGQKTEAAQHLSADLIDATCICGPADHVARRVDDYERAGVAELIVLATPTPGGTQLDQLHRLAELRG</sequence>
<dbReference type="CDD" id="cd01097">
    <property type="entry name" value="Tetrahydromethanopterin_reductase"/>
    <property type="match status" value="1"/>
</dbReference>
<dbReference type="Proteomes" id="UP001058860">
    <property type="component" value="Chromosome"/>
</dbReference>
<reference evidence="4" key="1">
    <citation type="submission" date="2021-11" db="EMBL/GenBank/DDBJ databases">
        <title>Cultivation dependent microbiological survey of springs from the worlds oldest radium mine currently devoted to the extraction of radon-saturated water.</title>
        <authorList>
            <person name="Kapinusova G."/>
            <person name="Smrhova T."/>
            <person name="Strejcek M."/>
            <person name="Suman J."/>
            <person name="Jani K."/>
            <person name="Pajer P."/>
            <person name="Uhlik O."/>
        </authorList>
    </citation>
    <scope>NUCLEOTIDE SEQUENCE [LARGE SCALE GENOMIC DNA]</scope>
    <source>
        <strain evidence="4">J379</strain>
    </source>
</reference>
<gene>
    <name evidence="3" type="ORF">LRS13_08705</name>
</gene>
<dbReference type="Gene3D" id="3.20.20.30">
    <property type="entry name" value="Luciferase-like domain"/>
    <property type="match status" value="1"/>
</dbReference>
<evidence type="ECO:0000313" key="3">
    <source>
        <dbReference type="EMBL" id="UUY05582.1"/>
    </source>
</evidence>
<dbReference type="InterPro" id="IPR011251">
    <property type="entry name" value="Luciferase-like_dom"/>
</dbReference>
<dbReference type="NCBIfam" id="TIGR03559">
    <property type="entry name" value="F420_Rv3520c"/>
    <property type="match status" value="1"/>
</dbReference>
<dbReference type="InterPro" id="IPR050564">
    <property type="entry name" value="F420-G6PD/mer"/>
</dbReference>
<evidence type="ECO:0000259" key="2">
    <source>
        <dbReference type="Pfam" id="PF00296"/>
    </source>
</evidence>
<dbReference type="InterPro" id="IPR019951">
    <property type="entry name" value="F420_OxRdatse_Rv3520c_pred"/>
</dbReference>
<accession>A0ABY5PLP8</accession>
<dbReference type="PANTHER" id="PTHR43244:SF1">
    <property type="entry name" value="5,10-METHYLENETETRAHYDROMETHANOPTERIN REDUCTASE"/>
    <property type="match status" value="1"/>
</dbReference>
<dbReference type="EMBL" id="CP088295">
    <property type="protein sequence ID" value="UUY05582.1"/>
    <property type="molecule type" value="Genomic_DNA"/>
</dbReference>
<feature type="domain" description="Luciferase-like" evidence="2">
    <location>
        <begin position="17"/>
        <end position="318"/>
    </location>
</feature>
<dbReference type="PANTHER" id="PTHR43244">
    <property type="match status" value="1"/>
</dbReference>